<accession>A0A653AE64</accession>
<evidence type="ECO:0000256" key="1">
    <source>
        <dbReference type="SAM" id="Phobius"/>
    </source>
</evidence>
<organism evidence="2">
    <name type="scientific">Uncultured Desulfatiglans sp</name>
    <dbReference type="NCBI Taxonomy" id="1748965"/>
    <lineage>
        <taxon>Bacteria</taxon>
        <taxon>Pseudomonadati</taxon>
        <taxon>Thermodesulfobacteriota</taxon>
        <taxon>Desulfobacteria</taxon>
        <taxon>Desulfatiglandales</taxon>
        <taxon>Desulfatiglandaceae</taxon>
        <taxon>Desulfatiglans</taxon>
        <taxon>environmental samples</taxon>
    </lineage>
</organism>
<reference evidence="2" key="1">
    <citation type="submission" date="2018-07" db="EMBL/GenBank/DDBJ databases">
        <authorList>
            <consortium name="Genoscope - CEA"/>
            <person name="William W."/>
        </authorList>
    </citation>
    <scope>NUCLEOTIDE SEQUENCE</scope>
    <source>
        <strain evidence="2">IK1</strain>
    </source>
</reference>
<dbReference type="AlphaFoldDB" id="A0A653AE64"/>
<name>A0A653AE64_UNCDX</name>
<proteinExistence type="predicted"/>
<keyword evidence="1" id="KW-0812">Transmembrane</keyword>
<evidence type="ECO:0008006" key="3">
    <source>
        <dbReference type="Google" id="ProtNLM"/>
    </source>
</evidence>
<keyword evidence="1" id="KW-0472">Membrane</keyword>
<evidence type="ECO:0000313" key="2">
    <source>
        <dbReference type="EMBL" id="VBB46363.1"/>
    </source>
</evidence>
<dbReference type="EMBL" id="UPXX01000031">
    <property type="protein sequence ID" value="VBB46363.1"/>
    <property type="molecule type" value="Genomic_DNA"/>
</dbReference>
<feature type="transmembrane region" description="Helical" evidence="1">
    <location>
        <begin position="6"/>
        <end position="27"/>
    </location>
</feature>
<gene>
    <name evidence="2" type="ORF">TRIP_B40250</name>
</gene>
<keyword evidence="1" id="KW-1133">Transmembrane helix</keyword>
<protein>
    <recommendedName>
        <fullName evidence="3">Lipoprotein</fullName>
    </recommendedName>
</protein>
<sequence>MKIYKIHYLIKFSLIISLSISLACFSIEQKKKSFINEMNYFIGKSVDKIPAPKPISVHHINDKYIKHIYEHKDTGCQWFMIIDKESRNITEWGYISDFDLCYHTFSLY</sequence>
<dbReference type="PROSITE" id="PS51257">
    <property type="entry name" value="PROKAR_LIPOPROTEIN"/>
    <property type="match status" value="1"/>
</dbReference>